<organism evidence="15 16">
    <name type="scientific">Acanthocheilonema viteae</name>
    <name type="common">Filarial nematode worm</name>
    <name type="synonym">Dipetalonema viteae</name>
    <dbReference type="NCBI Taxonomy" id="6277"/>
    <lineage>
        <taxon>Eukaryota</taxon>
        <taxon>Metazoa</taxon>
        <taxon>Ecdysozoa</taxon>
        <taxon>Nematoda</taxon>
        <taxon>Chromadorea</taxon>
        <taxon>Rhabditida</taxon>
        <taxon>Spirurina</taxon>
        <taxon>Spiruromorpha</taxon>
        <taxon>Filarioidea</taxon>
        <taxon>Onchocercidae</taxon>
        <taxon>Acanthocheilonema</taxon>
    </lineage>
</organism>
<feature type="transmembrane region" description="Helical" evidence="13">
    <location>
        <begin position="153"/>
        <end position="172"/>
    </location>
</feature>
<dbReference type="GO" id="GO:0032259">
    <property type="term" value="P:methylation"/>
    <property type="evidence" value="ECO:0007669"/>
    <property type="project" value="UniProtKB-KW"/>
</dbReference>
<dbReference type="InterPro" id="IPR007269">
    <property type="entry name" value="ICMT_MeTrfase"/>
</dbReference>
<dbReference type="GO" id="GO:0005789">
    <property type="term" value="C:endoplasmic reticulum membrane"/>
    <property type="evidence" value="ECO:0007669"/>
    <property type="project" value="UniProtKB-SubCell"/>
</dbReference>
<evidence type="ECO:0000313" key="15">
    <source>
        <dbReference type="EMBL" id="VBB30289.1"/>
    </source>
</evidence>
<evidence type="ECO:0000256" key="12">
    <source>
        <dbReference type="ARBA" id="ARBA00023656"/>
    </source>
</evidence>
<keyword evidence="16" id="KW-1185">Reference proteome</keyword>
<protein>
    <recommendedName>
        <fullName evidence="12 13">Protein-S-isoprenylcysteine O-methyltransferase</fullName>
        <ecNumber evidence="4 13">2.1.1.100</ecNumber>
    </recommendedName>
</protein>
<evidence type="ECO:0000313" key="16">
    <source>
        <dbReference type="Proteomes" id="UP000276991"/>
    </source>
</evidence>
<proteinExistence type="inferred from homology"/>
<accession>A0A498SM80</accession>
<comment type="catalytic activity">
    <reaction evidence="1 13">
        <text>[protein]-C-terminal S-[(2E,6E)-farnesyl]-L-cysteine + S-adenosyl-L-methionine = [protein]-C-terminal S-[(2E,6E)-farnesyl]-L-cysteine methyl ester + S-adenosyl-L-homocysteine</text>
        <dbReference type="Rhea" id="RHEA:21672"/>
        <dbReference type="Rhea" id="RHEA-COMP:12125"/>
        <dbReference type="Rhea" id="RHEA-COMP:12126"/>
        <dbReference type="ChEBI" id="CHEBI:57856"/>
        <dbReference type="ChEBI" id="CHEBI:59789"/>
        <dbReference type="ChEBI" id="CHEBI:90510"/>
        <dbReference type="ChEBI" id="CHEBI:90511"/>
        <dbReference type="EC" id="2.1.1.100"/>
    </reaction>
</comment>
<comment type="function">
    <text evidence="11">Catalyzes the post-translational methylation of isoprenylated C-terminal cysteine residues.</text>
</comment>
<dbReference type="GO" id="GO:0004671">
    <property type="term" value="F:protein C-terminal S-isoprenylcysteine carboxyl O-methyltransferase activity"/>
    <property type="evidence" value="ECO:0007669"/>
    <property type="project" value="UniProtKB-EC"/>
</dbReference>
<evidence type="ECO:0000256" key="2">
    <source>
        <dbReference type="ARBA" id="ARBA00004141"/>
    </source>
</evidence>
<keyword evidence="10 13" id="KW-0472">Membrane</keyword>
<dbReference type="Gene3D" id="1.20.120.1630">
    <property type="match status" value="1"/>
</dbReference>
<dbReference type="PROSITE" id="PS51564">
    <property type="entry name" value="SAM_ICMT"/>
    <property type="match status" value="1"/>
</dbReference>
<dbReference type="InterPro" id="IPR019129">
    <property type="entry name" value="Folate-sensitive_fs_Fra10Ac1"/>
</dbReference>
<comment type="subcellular location">
    <subcellularLocation>
        <location evidence="13">Endoplasmic reticulum membrane</location>
        <topology evidence="13">Multi-pass membrane protein</topology>
    </subcellularLocation>
    <subcellularLocation>
        <location evidence="2">Membrane</location>
        <topology evidence="2">Multi-pass membrane protein</topology>
    </subcellularLocation>
</comment>
<evidence type="ECO:0000256" key="7">
    <source>
        <dbReference type="ARBA" id="ARBA00022691"/>
    </source>
</evidence>
<evidence type="ECO:0000256" key="10">
    <source>
        <dbReference type="ARBA" id="ARBA00023136"/>
    </source>
</evidence>
<evidence type="ECO:0000256" key="14">
    <source>
        <dbReference type="SAM" id="MobiDB-lite"/>
    </source>
</evidence>
<dbReference type="EMBL" id="UPTC01000833">
    <property type="protein sequence ID" value="VBB30289.1"/>
    <property type="molecule type" value="Genomic_DNA"/>
</dbReference>
<gene>
    <name evidence="15" type="ORF">NAV_LOCUS5080</name>
</gene>
<dbReference type="PANTHER" id="PTHR12714">
    <property type="entry name" value="PROTEIN-S ISOPRENYLCYSTEINE O-METHYLTRANSFERASE"/>
    <property type="match status" value="1"/>
</dbReference>
<dbReference type="AlphaFoldDB" id="A0A498SM80"/>
<dbReference type="Pfam" id="PF04140">
    <property type="entry name" value="ICMT"/>
    <property type="match status" value="1"/>
</dbReference>
<dbReference type="Pfam" id="PF09725">
    <property type="entry name" value="Fra10Ac1"/>
    <property type="match status" value="1"/>
</dbReference>
<feature type="compositionally biased region" description="Basic residues" evidence="14">
    <location>
        <begin position="459"/>
        <end position="473"/>
    </location>
</feature>
<keyword evidence="7 13" id="KW-0949">S-adenosyl-L-methionine</keyword>
<keyword evidence="5 13" id="KW-0489">Methyltransferase</keyword>
<keyword evidence="8 13" id="KW-0812">Transmembrane</keyword>
<evidence type="ECO:0000256" key="5">
    <source>
        <dbReference type="ARBA" id="ARBA00022603"/>
    </source>
</evidence>
<feature type="compositionally biased region" description="Basic and acidic residues" evidence="14">
    <location>
        <begin position="494"/>
        <end position="513"/>
    </location>
</feature>
<name>A0A498SM80_ACAVI</name>
<evidence type="ECO:0000256" key="4">
    <source>
        <dbReference type="ARBA" id="ARBA00012151"/>
    </source>
</evidence>
<evidence type="ECO:0000256" key="1">
    <source>
        <dbReference type="ARBA" id="ARBA00001450"/>
    </source>
</evidence>
<feature type="region of interest" description="Disordered" evidence="14">
    <location>
        <begin position="459"/>
        <end position="513"/>
    </location>
</feature>
<feature type="transmembrane region" description="Helical" evidence="13">
    <location>
        <begin position="96"/>
        <end position="117"/>
    </location>
</feature>
<evidence type="ECO:0000256" key="3">
    <source>
        <dbReference type="ARBA" id="ARBA00009140"/>
    </source>
</evidence>
<dbReference type="STRING" id="6277.A0A498SM80"/>
<sequence length="551" mass="64368">MRLNLRNTLTVFRNDVDVQHSLFSASFAVILISMAYIFRVEQWKFEYVAYFLSIPMAVLLCGWRARWNAAQASFLGGTFTLSLLCAYTTSNLYLSIFAWYFACIAAFHYGEFLMTALTNRSDLNATSYLLDHSVAYWAAALISWVEYAVEVRFLPLLKNITISYIGLGLIIFGEILRKLAMVHANGGFTHMIAIEKRPRHKLVTSGVYGFVRHPGYLGWLLWCLGTQVMLCNPMNKGNPSIDYEDLESEFDYANDAGSSIDRGRGCRIRNDELWKKPQFGETALPDRKKAKGVFDKEQSCFERRKQRLMTLDVYTRHKELINQYYLCYPGATAKLQRDTSRDRTDYEVLKDNHRFLWNDDELMKAAEKSWEARLAKRYYDKLFKEYCIADFSQYKKNRIAMRWRTEREVRSGKGQFECGNKRCTEKDDLSSWENNIKKNALVKLRLCPECSKMLNYHSQKKKLGKKDKRRNINKKTLSNARSRNEEFPEADASEIQKSEISKEIPKEVEQNIDEKIEKDNLMEIWRKSPEDNDPEKVAEQELDDFLDDLLL</sequence>
<keyword evidence="6" id="KW-0808">Transferase</keyword>
<keyword evidence="9 13" id="KW-1133">Transmembrane helix</keyword>
<evidence type="ECO:0000256" key="8">
    <source>
        <dbReference type="ARBA" id="ARBA00022692"/>
    </source>
</evidence>
<feature type="transmembrane region" description="Helical" evidence="13">
    <location>
        <begin position="45"/>
        <end position="65"/>
    </location>
</feature>
<evidence type="ECO:0000256" key="11">
    <source>
        <dbReference type="ARBA" id="ARBA00023572"/>
    </source>
</evidence>
<dbReference type="InterPro" id="IPR025770">
    <property type="entry name" value="PPMT_MeTrfase"/>
</dbReference>
<feature type="transmembrane region" description="Helical" evidence="13">
    <location>
        <begin position="21"/>
        <end position="39"/>
    </location>
</feature>
<reference evidence="15 16" key="1">
    <citation type="submission" date="2018-08" db="EMBL/GenBank/DDBJ databases">
        <authorList>
            <person name="Laetsch R D."/>
            <person name="Stevens L."/>
            <person name="Kumar S."/>
            <person name="Blaxter L. M."/>
        </authorList>
    </citation>
    <scope>NUCLEOTIDE SEQUENCE [LARGE SCALE GENOMIC DNA]</scope>
</reference>
<evidence type="ECO:0000256" key="9">
    <source>
        <dbReference type="ARBA" id="ARBA00022989"/>
    </source>
</evidence>
<comment type="similarity">
    <text evidence="3 13">Belongs to the class VI-like SAM-binding methyltransferase superfamily. Isoprenylcysteine carboxyl methyltransferase family.</text>
</comment>
<feature type="transmembrane region" description="Helical" evidence="13">
    <location>
        <begin position="129"/>
        <end position="147"/>
    </location>
</feature>
<dbReference type="PANTHER" id="PTHR12714:SF9">
    <property type="entry name" value="PROTEIN-S-ISOPRENYLCYSTEINE O-METHYLTRANSFERASE"/>
    <property type="match status" value="1"/>
</dbReference>
<evidence type="ECO:0000256" key="6">
    <source>
        <dbReference type="ARBA" id="ARBA00022679"/>
    </source>
</evidence>
<dbReference type="EC" id="2.1.1.100" evidence="4 13"/>
<dbReference type="OrthoDB" id="197967at2759"/>
<evidence type="ECO:0000256" key="13">
    <source>
        <dbReference type="RuleBase" id="RU362022"/>
    </source>
</evidence>
<keyword evidence="13" id="KW-0256">Endoplasmic reticulum</keyword>
<dbReference type="Proteomes" id="UP000276991">
    <property type="component" value="Unassembled WGS sequence"/>
</dbReference>